<sequence length="247" mass="27961">MRSISLDEFAATLNPATTHVEMFGPSLHIETLDNAFGRPGTLLWRATVDLTHLDSRMGDPDVRVGQIHFVMARTGVEGLAVELLDRERFHGLRTDRFAPLFDDYRIGPELAQQFSDTVEAVMFVLWIVIDPALRGHRLGAWALCQAIETMMPTSNGLILMHPHWDAEADAAPSVEQLESVERLNRYWMTTGLVPLRDRPQFLAQHANRHALQTAIEAYQQRFYGDDYTMPIPLAPIRQRIADGGEFL</sequence>
<keyword evidence="1" id="KW-0614">Plasmid</keyword>
<gene>
    <name evidence="1" type="ORF">EXE63_01105</name>
</gene>
<dbReference type="AlphaFoldDB" id="A0A6H0S0V4"/>
<organism evidence="1 2">
    <name type="scientific">Mycolicibacterium frederiksbergense</name>
    <dbReference type="NCBI Taxonomy" id="117567"/>
    <lineage>
        <taxon>Bacteria</taxon>
        <taxon>Bacillati</taxon>
        <taxon>Actinomycetota</taxon>
        <taxon>Actinomycetes</taxon>
        <taxon>Mycobacteriales</taxon>
        <taxon>Mycobacteriaceae</taxon>
        <taxon>Mycolicibacterium</taxon>
    </lineage>
</organism>
<dbReference type="Proteomes" id="UP000501849">
    <property type="component" value="Plasmid unnamed1"/>
</dbReference>
<reference evidence="1 2" key="1">
    <citation type="submission" date="2019-04" db="EMBL/GenBank/DDBJ databases">
        <title>Draft, Whole-Genome Sequence of the Anthracene-degrading Mycobacterium frederiksbergense LB501T, Isolated from a Polycyclic Aromatic Hydrocarbon (PAH)-Contaminated Soil.</title>
        <authorList>
            <person name="Augelletti F."/>
        </authorList>
    </citation>
    <scope>NUCLEOTIDE SEQUENCE [LARGE SCALE GENOMIC DNA]</scope>
    <source>
        <strain evidence="1 2">LB 501T</strain>
        <plasmid evidence="1 2">unnamed1</plasmid>
    </source>
</reference>
<accession>A0A6H0S0V4</accession>
<evidence type="ECO:0000313" key="1">
    <source>
        <dbReference type="EMBL" id="QIV79667.1"/>
    </source>
</evidence>
<evidence type="ECO:0000313" key="2">
    <source>
        <dbReference type="Proteomes" id="UP000501849"/>
    </source>
</evidence>
<name>A0A6H0S0V4_9MYCO</name>
<dbReference type="EMBL" id="CP038797">
    <property type="protein sequence ID" value="QIV79667.1"/>
    <property type="molecule type" value="Genomic_DNA"/>
</dbReference>
<dbReference type="RefSeq" id="WP_168140449.1">
    <property type="nucleotide sequence ID" value="NZ_CP038797.1"/>
</dbReference>
<geneLocation type="plasmid" evidence="1 2">
    <name>unnamed1</name>
</geneLocation>
<dbReference type="KEGG" id="mfre:EXE63_01105"/>
<proteinExistence type="predicted"/>
<protein>
    <submittedName>
        <fullName evidence="1">Uncharacterized protein</fullName>
    </submittedName>
</protein>
<keyword evidence="2" id="KW-1185">Reference proteome</keyword>